<gene>
    <name evidence="1" type="ORF">DPX16_0228</name>
</gene>
<dbReference type="Proteomes" id="UP000281406">
    <property type="component" value="Unassembled WGS sequence"/>
</dbReference>
<keyword evidence="2" id="KW-1185">Reference proteome</keyword>
<accession>A0A3N0Z530</accession>
<dbReference type="AlphaFoldDB" id="A0A3N0Z530"/>
<evidence type="ECO:0000313" key="2">
    <source>
        <dbReference type="Proteomes" id="UP000281406"/>
    </source>
</evidence>
<protein>
    <submittedName>
        <fullName evidence="1">Uncharacterized protein</fullName>
    </submittedName>
</protein>
<evidence type="ECO:0000313" key="1">
    <source>
        <dbReference type="EMBL" id="ROL53382.1"/>
    </source>
</evidence>
<proteinExistence type="predicted"/>
<organism evidence="1 2">
    <name type="scientific">Anabarilius grahami</name>
    <name type="common">Kanglang fish</name>
    <name type="synonym">Barilius grahami</name>
    <dbReference type="NCBI Taxonomy" id="495550"/>
    <lineage>
        <taxon>Eukaryota</taxon>
        <taxon>Metazoa</taxon>
        <taxon>Chordata</taxon>
        <taxon>Craniata</taxon>
        <taxon>Vertebrata</taxon>
        <taxon>Euteleostomi</taxon>
        <taxon>Actinopterygii</taxon>
        <taxon>Neopterygii</taxon>
        <taxon>Teleostei</taxon>
        <taxon>Ostariophysi</taxon>
        <taxon>Cypriniformes</taxon>
        <taxon>Xenocyprididae</taxon>
        <taxon>Xenocypridinae</taxon>
        <taxon>Xenocypridinae incertae sedis</taxon>
        <taxon>Anabarilius</taxon>
    </lineage>
</organism>
<name>A0A3N0Z530_ANAGA</name>
<sequence>MGLKQYGYGSMPRRFQILRQNTDSFLAGSCVSITRMCRAAHVNSVTNTELVFRNTEAFTVLTASPA</sequence>
<comment type="caution">
    <text evidence="1">The sequence shown here is derived from an EMBL/GenBank/DDBJ whole genome shotgun (WGS) entry which is preliminary data.</text>
</comment>
<dbReference type="EMBL" id="RJVU01010754">
    <property type="protein sequence ID" value="ROL53382.1"/>
    <property type="molecule type" value="Genomic_DNA"/>
</dbReference>
<reference evidence="1 2" key="1">
    <citation type="submission" date="2018-10" db="EMBL/GenBank/DDBJ databases">
        <title>Genome assembly for a Yunnan-Guizhou Plateau 3E fish, Anabarilius grahami (Regan), and its evolutionary and genetic applications.</title>
        <authorList>
            <person name="Jiang W."/>
        </authorList>
    </citation>
    <scope>NUCLEOTIDE SEQUENCE [LARGE SCALE GENOMIC DNA]</scope>
    <source>
        <strain evidence="1">AG-KIZ</strain>
        <tissue evidence="1">Muscle</tissue>
    </source>
</reference>